<dbReference type="SUPFAM" id="SSF56672">
    <property type="entry name" value="DNA/RNA polymerases"/>
    <property type="match status" value="1"/>
</dbReference>
<dbReference type="InterPro" id="IPR052343">
    <property type="entry name" value="Retrotransposon-Effector_Assoc"/>
</dbReference>
<protein>
    <submittedName>
        <fullName evidence="3">Uncharacterized protein LOC111308099</fullName>
    </submittedName>
</protein>
<dbReference type="Pfam" id="PF00078">
    <property type="entry name" value="RVT_1"/>
    <property type="match status" value="1"/>
</dbReference>
<sequence length="279" mass="32378">MKHKNTGKDGWCALKLDMSKAYDKVEWPFISAVMERMGFDKRWISLIMKCIQSVTYNVVTNGLIADTIHPERGLRQGDPLSPYLFLMCIEGLSTLLTKMQIEGLLKGVRASVQGPRIAHLFLVDDSLLFFKANQQKSKKSELNYWDEENLREHFDAETVMDILAILVSYSGLPDILVWHHTKTGQYSVRSACHLMGSLEGTRVETIGNNSTNWKRLWQLSLLRKRKIFAWRMENKALPAYERLERRRMNNLSYTKQKDCHSSKEIWIQAGYGTEWLESQ</sequence>
<evidence type="ECO:0000259" key="1">
    <source>
        <dbReference type="Pfam" id="PF00078"/>
    </source>
</evidence>
<evidence type="ECO:0000313" key="3">
    <source>
        <dbReference type="RefSeq" id="XP_022762168.1"/>
    </source>
</evidence>
<dbReference type="OrthoDB" id="1932527at2759"/>
<name>A0A6P6ABJ0_DURZI</name>
<dbReference type="InterPro" id="IPR000477">
    <property type="entry name" value="RT_dom"/>
</dbReference>
<dbReference type="PANTHER" id="PTHR46890">
    <property type="entry name" value="NON-LTR RETROLELEMENT REVERSE TRANSCRIPTASE-LIKE PROTEIN-RELATED"/>
    <property type="match status" value="1"/>
</dbReference>
<organism evidence="2 3">
    <name type="scientific">Durio zibethinus</name>
    <name type="common">Durian</name>
    <dbReference type="NCBI Taxonomy" id="66656"/>
    <lineage>
        <taxon>Eukaryota</taxon>
        <taxon>Viridiplantae</taxon>
        <taxon>Streptophyta</taxon>
        <taxon>Embryophyta</taxon>
        <taxon>Tracheophyta</taxon>
        <taxon>Spermatophyta</taxon>
        <taxon>Magnoliopsida</taxon>
        <taxon>eudicotyledons</taxon>
        <taxon>Gunneridae</taxon>
        <taxon>Pentapetalae</taxon>
        <taxon>rosids</taxon>
        <taxon>malvids</taxon>
        <taxon>Malvales</taxon>
        <taxon>Malvaceae</taxon>
        <taxon>Helicteroideae</taxon>
        <taxon>Durio</taxon>
    </lineage>
</organism>
<dbReference type="PANTHER" id="PTHR46890:SF48">
    <property type="entry name" value="RNA-DIRECTED DNA POLYMERASE"/>
    <property type="match status" value="1"/>
</dbReference>
<dbReference type="GeneID" id="111308099"/>
<dbReference type="Proteomes" id="UP000515121">
    <property type="component" value="Unplaced"/>
</dbReference>
<reference evidence="3" key="1">
    <citation type="submission" date="2025-08" db="UniProtKB">
        <authorList>
            <consortium name="RefSeq"/>
        </authorList>
    </citation>
    <scope>IDENTIFICATION</scope>
    <source>
        <tissue evidence="3">Fruit stalk</tissue>
    </source>
</reference>
<gene>
    <name evidence="3" type="primary">LOC111308099</name>
</gene>
<dbReference type="KEGG" id="dzi:111308099"/>
<dbReference type="RefSeq" id="XP_022762168.1">
    <property type="nucleotide sequence ID" value="XM_022906433.1"/>
</dbReference>
<keyword evidence="2" id="KW-1185">Reference proteome</keyword>
<accession>A0A6P6ABJ0</accession>
<dbReference type="AlphaFoldDB" id="A0A6P6ABJ0"/>
<proteinExistence type="predicted"/>
<evidence type="ECO:0000313" key="2">
    <source>
        <dbReference type="Proteomes" id="UP000515121"/>
    </source>
</evidence>
<feature type="domain" description="Reverse transcriptase" evidence="1">
    <location>
        <begin position="7"/>
        <end position="135"/>
    </location>
</feature>
<dbReference type="InterPro" id="IPR043502">
    <property type="entry name" value="DNA/RNA_pol_sf"/>
</dbReference>